<evidence type="ECO:0000313" key="1">
    <source>
        <dbReference type="EMBL" id="CAG8578481.1"/>
    </source>
</evidence>
<reference evidence="1" key="1">
    <citation type="submission" date="2021-06" db="EMBL/GenBank/DDBJ databases">
        <authorList>
            <person name="Kallberg Y."/>
            <person name="Tangrot J."/>
            <person name="Rosling A."/>
        </authorList>
    </citation>
    <scope>NUCLEOTIDE SEQUENCE</scope>
    <source>
        <strain evidence="1">MA461A</strain>
    </source>
</reference>
<proteinExistence type="predicted"/>
<name>A0ACA9MD51_9GLOM</name>
<keyword evidence="2" id="KW-1185">Reference proteome</keyword>
<accession>A0ACA9MD51</accession>
<comment type="caution">
    <text evidence="1">The sequence shown here is derived from an EMBL/GenBank/DDBJ whole genome shotgun (WGS) entry which is preliminary data.</text>
</comment>
<organism evidence="1 2">
    <name type="scientific">Racocetra persica</name>
    <dbReference type="NCBI Taxonomy" id="160502"/>
    <lineage>
        <taxon>Eukaryota</taxon>
        <taxon>Fungi</taxon>
        <taxon>Fungi incertae sedis</taxon>
        <taxon>Mucoromycota</taxon>
        <taxon>Glomeromycotina</taxon>
        <taxon>Glomeromycetes</taxon>
        <taxon>Diversisporales</taxon>
        <taxon>Gigasporaceae</taxon>
        <taxon>Racocetra</taxon>
    </lineage>
</organism>
<dbReference type="Proteomes" id="UP000789920">
    <property type="component" value="Unassembled WGS sequence"/>
</dbReference>
<gene>
    <name evidence="1" type="ORF">RPERSI_LOCUS5041</name>
</gene>
<feature type="non-terminal residue" evidence="1">
    <location>
        <position position="1480"/>
    </location>
</feature>
<protein>
    <submittedName>
        <fullName evidence="1">35479_t:CDS:1</fullName>
    </submittedName>
</protein>
<dbReference type="EMBL" id="CAJVQC010007376">
    <property type="protein sequence ID" value="CAG8578481.1"/>
    <property type="molecule type" value="Genomic_DNA"/>
</dbReference>
<feature type="non-terminal residue" evidence="1">
    <location>
        <position position="1"/>
    </location>
</feature>
<sequence>IDRELLWCLLRIEFPSSYESANYIKYLVQKIQCHKEFMNWMKTKTFEWLRKNQIKNWQLEVSINKKDLYLYSSFSIALQIYICNQVRKPVSQLLFALEKVSGLLILDSNNLLCEGNRFDEYSDAAPNLFAFWKPIIMNTKIVNTENLKMPYIIANKFHGLNLPFSTYFMEQITKFKSIYQDDLKMLEGIPENLDEETGNLKSHIIDDCVERFSEHIISLVPELKIPQFDLPNAYFNDFATIISHGRIDNSQILRRIISHHMNQEVPDPIRLHVFWWDNEDIILTELQLISLLPNIAEEILSTKFDQDGEFNLKNYLFKRESNIMINKLFSIIYNSNKKNNNTSENVIKENSMACNENEPIKLQQWQRDVANILSISTNLSNSFNNPSLNMLRVYNDLSKTISLTQLFQIRQHAADLFSKQSIDIIFEKLDQIEKTEIKAIKSTMRLKVIEGILSRQRNSKIAALCCDVIQMQLSKYQMPHYILMKAIDILTRDAKELEKITAIAILKVFASEFWNCVEPKDSSNNPINYKLIDDLNKRLELPIMHPLVHSFATYLVKSLYLKGLTTYEIKQFCYARQHILPWVRILKTDCDSRLGFNPYYYFKQFKQFDLLFREISYSDELSVKNTFNTIAENNDITQKISLAGMIITNFYLIRASRELNSNDIMLIQKMSMCLRSSRLPENYKMYLLNFMTNNRQLYELSPDVKNTDLFISSVIAHVVALHTSLPANASPLSAYMQLLYDYKDTYILTCPSDELALITNAIIAKDSGTRRYQCKCGNIYFIGNCGRPDENGICNQCHNRIGGLDHVLNEGSNSIDSDKIKRSIAVKDKQGYIIEDGFDNNHHSVRTLHPASYRILHLFLHIIIGIQSHLSTTIAFINNRNINIFQYCKMHIENDWKALKSMFNCEDETLTLVIHAILSDMLNESLQNVEKFTSSAQREAWEDNFSRQYVLPRIKNFIGTANNFRIVLDKNAENSLEINETMQTSENYLPLLWRLIRKPDLDDFRSYYMSNHENKERLPLLNIFLKHEKDLNLIKHLVPIMKFIQILSSRLSHAIERQKARQLTFQQFIANECEDDDTEKNKKSLNEAFNSFANSWNCLIPYIKRYQCKDLPQGMPKMHKKISIVYGLYEPTDESIYICAIIEFLAQLQNNFLNDVIEISSETCQSLKFIEKSSTHKKSEQESRYYLQSISLENAKPEQIINYDDISEVFLYSQNDLRLGHGREIHYDLYKIEAELALELVYGKKLIKANKDQMYLNTFTYRNELFNRSMTILDEIKNLVQQEQIPLNKKPKIIENQMELLSALEIIICFLKQTSGGDRDALISDYVETWMKSSVMKRYSYELLTRTGLQLKHIVALYELVEEHVADIVVNCISPKYQVELNESLKQDILETIGFKHTILENYTEIPAEAFLTALKRLIVRYLSADCEIIKENVPLSLYLVDNDSLGCWPDYVSIELVEDKFPTSLLTSHIYSAYHFVKE</sequence>
<evidence type="ECO:0000313" key="2">
    <source>
        <dbReference type="Proteomes" id="UP000789920"/>
    </source>
</evidence>